<accession>A0A0I9SB93</accession>
<dbReference type="RefSeq" id="WP_044300010.1">
    <property type="nucleotide sequence ID" value="NZ_CP036542.1"/>
</dbReference>
<evidence type="ECO:0000313" key="1">
    <source>
        <dbReference type="EMBL" id="KFX75463.1"/>
    </source>
</evidence>
<reference evidence="1" key="2">
    <citation type="submission" date="2014-07" db="EMBL/GenBank/DDBJ databases">
        <title>Genetics and epidemiology of antimicrobial resistance in B. fragilis group.</title>
        <authorList>
            <person name="Sydenham T.V."/>
            <person name="Hasman H."/>
            <person name="Kemp M."/>
            <person name="Justesen U.S."/>
        </authorList>
    </citation>
    <scope>NUCLEOTIDE SEQUENCE [LARGE SCALE GENOMIC DNA]</scope>
    <source>
        <strain evidence="1">DCMOUH0018B</strain>
    </source>
</reference>
<gene>
    <name evidence="1" type="ORF">EE52_0206975</name>
</gene>
<protein>
    <submittedName>
        <fullName evidence="1">Uncharacterized protein</fullName>
    </submittedName>
</protein>
<dbReference type="AlphaFoldDB" id="A0A0I9SB93"/>
<sequence>MYFTLEINEQLASAMRAAAEFKVEVEKIIESAGADEETPIADDKKKYEEMSDDICEMMCKIGHTIGNMITEMALDEVRKVNPRNNLNPESYVSE</sequence>
<organism evidence="1">
    <name type="scientific">Bacteroides fragilis</name>
    <dbReference type="NCBI Taxonomy" id="817"/>
    <lineage>
        <taxon>Bacteria</taxon>
        <taxon>Pseudomonadati</taxon>
        <taxon>Bacteroidota</taxon>
        <taxon>Bacteroidia</taxon>
        <taxon>Bacteroidales</taxon>
        <taxon>Bacteroidaceae</taxon>
        <taxon>Bacteroides</taxon>
    </lineage>
</organism>
<reference evidence="1" key="1">
    <citation type="book" date="2014" name="THE 24TH EUROPEAN CONGRESS OF CLINICAL MICROBIOLOGY AND INFECTIOUS DISEASES" publisher="ECCMID 2014" city="Barcelona, Spain">
        <title>Identification of resistance genes in three multidrug-resistant Bacteroides fragilis isolates by whole genome sequencing.</title>
        <editorList>
            <person name="Unknown"/>
            <person name="A."/>
        </editorList>
        <authorList>
            <person name="Sydenham T.V."/>
            <person name="Hasman H."/>
            <person name="Wang M."/>
            <person name="Soki J."/>
            <person name="Nagy E."/>
            <person name="Justesen U.S."/>
        </authorList>
    </citation>
    <scope>NUCLEOTIDE SEQUENCE</scope>
    <source>
        <strain evidence="1">DCMOUH0018B</strain>
    </source>
</reference>
<name>A0A0I9SB93_BACFG</name>
<dbReference type="PATRIC" id="fig|817.53.peg.1443"/>
<comment type="caution">
    <text evidence="1">The sequence shown here is derived from an EMBL/GenBank/DDBJ whole genome shotgun (WGS) entry which is preliminary data.</text>
</comment>
<dbReference type="EMBL" id="JMZZ02000101">
    <property type="protein sequence ID" value="KFX75463.1"/>
    <property type="molecule type" value="Genomic_DNA"/>
</dbReference>
<proteinExistence type="predicted"/>